<accession>A0A4C1XZD4</accession>
<protein>
    <submittedName>
        <fullName evidence="2">Uncharacterized protein</fullName>
    </submittedName>
</protein>
<keyword evidence="3" id="KW-1185">Reference proteome</keyword>
<reference evidence="2 3" key="1">
    <citation type="journal article" date="2019" name="Commun. Biol.">
        <title>The bagworm genome reveals a unique fibroin gene that provides high tensile strength.</title>
        <authorList>
            <person name="Kono N."/>
            <person name="Nakamura H."/>
            <person name="Ohtoshi R."/>
            <person name="Tomita M."/>
            <person name="Numata K."/>
            <person name="Arakawa K."/>
        </authorList>
    </citation>
    <scope>NUCLEOTIDE SEQUENCE [LARGE SCALE GENOMIC DNA]</scope>
</reference>
<comment type="caution">
    <text evidence="2">The sequence shown here is derived from an EMBL/GenBank/DDBJ whole genome shotgun (WGS) entry which is preliminary data.</text>
</comment>
<dbReference type="Proteomes" id="UP000299102">
    <property type="component" value="Unassembled WGS sequence"/>
</dbReference>
<name>A0A4C1XZD4_EUMVA</name>
<evidence type="ECO:0000313" key="3">
    <source>
        <dbReference type="Proteomes" id="UP000299102"/>
    </source>
</evidence>
<dbReference type="OrthoDB" id="7345862at2759"/>
<dbReference type="EMBL" id="BGZK01001039">
    <property type="protein sequence ID" value="GBP69381.1"/>
    <property type="molecule type" value="Genomic_DNA"/>
</dbReference>
<gene>
    <name evidence="2" type="ORF">EVAR_54800_1</name>
</gene>
<evidence type="ECO:0000313" key="2">
    <source>
        <dbReference type="EMBL" id="GBP69381.1"/>
    </source>
</evidence>
<feature type="compositionally biased region" description="Basic and acidic residues" evidence="1">
    <location>
        <begin position="215"/>
        <end position="226"/>
    </location>
</feature>
<organism evidence="2 3">
    <name type="scientific">Eumeta variegata</name>
    <name type="common">Bagworm moth</name>
    <name type="synonym">Eumeta japonica</name>
    <dbReference type="NCBI Taxonomy" id="151549"/>
    <lineage>
        <taxon>Eukaryota</taxon>
        <taxon>Metazoa</taxon>
        <taxon>Ecdysozoa</taxon>
        <taxon>Arthropoda</taxon>
        <taxon>Hexapoda</taxon>
        <taxon>Insecta</taxon>
        <taxon>Pterygota</taxon>
        <taxon>Neoptera</taxon>
        <taxon>Endopterygota</taxon>
        <taxon>Lepidoptera</taxon>
        <taxon>Glossata</taxon>
        <taxon>Ditrysia</taxon>
        <taxon>Tineoidea</taxon>
        <taxon>Psychidae</taxon>
        <taxon>Oiketicinae</taxon>
        <taxon>Eumeta</taxon>
    </lineage>
</organism>
<dbReference type="AlphaFoldDB" id="A0A4C1XZD4"/>
<evidence type="ECO:0000256" key="1">
    <source>
        <dbReference type="SAM" id="MobiDB-lite"/>
    </source>
</evidence>
<proteinExistence type="predicted"/>
<sequence>MIVYDLGLRPRRHHCMDAYTSSTLARCLRISFVVSSEQAYNDEYACLQLRLRGLVLVWSLLAAGGDAASSLGRELQGDIAAIKQPIDETIAFVGSSQCENVKKIVGVAYEQLDREKEPDVNKLSLVFRSAKLKVVYNITYAAEALPADFEYAPGSKFVVFVHGFTDDPYSQSFGNISDAFLKTGGPGSDSDPVAGSGPVATADNAPRPDASSDLSHADFDPRTDLD</sequence>
<feature type="region of interest" description="Disordered" evidence="1">
    <location>
        <begin position="183"/>
        <end position="226"/>
    </location>
</feature>